<reference evidence="5 6" key="1">
    <citation type="journal article" date="2015" name="Nature">
        <title>rRNA introns, odd ribosomes, and small enigmatic genomes across a large radiation of phyla.</title>
        <authorList>
            <person name="Brown C.T."/>
            <person name="Hug L.A."/>
            <person name="Thomas B.C."/>
            <person name="Sharon I."/>
            <person name="Castelle C.J."/>
            <person name="Singh A."/>
            <person name="Wilkins M.J."/>
            <person name="Williams K.H."/>
            <person name="Banfield J.F."/>
        </authorList>
    </citation>
    <scope>NUCLEOTIDE SEQUENCE [LARGE SCALE GENOMIC DNA]</scope>
</reference>
<dbReference type="GO" id="GO:0016740">
    <property type="term" value="F:transferase activity"/>
    <property type="evidence" value="ECO:0007669"/>
    <property type="project" value="UniProtKB-KW"/>
</dbReference>
<dbReference type="STRING" id="1618481.US54_C0006G0010"/>
<dbReference type="GO" id="GO:0071555">
    <property type="term" value="P:cell wall organization"/>
    <property type="evidence" value="ECO:0007669"/>
    <property type="project" value="TreeGrafter"/>
</dbReference>
<protein>
    <submittedName>
        <fullName evidence="5">Peptidoglycan glycosyltransferase</fullName>
    </submittedName>
</protein>
<dbReference type="Gene3D" id="3.30.450.330">
    <property type="match status" value="1"/>
</dbReference>
<evidence type="ECO:0000259" key="3">
    <source>
        <dbReference type="Pfam" id="PF00905"/>
    </source>
</evidence>
<name>A0A0G0H956_9BACT</name>
<gene>
    <name evidence="5" type="ORF">US54_C0006G0010</name>
</gene>
<evidence type="ECO:0000256" key="1">
    <source>
        <dbReference type="ARBA" id="ARBA00004370"/>
    </source>
</evidence>
<dbReference type="Pfam" id="PF00905">
    <property type="entry name" value="Transpeptidase"/>
    <property type="match status" value="1"/>
</dbReference>
<sequence length="551" mass="61744">MNKLRFLFLIFLAGFAAIAVRLFYIQVLRPEFYTADYTRTSKIEPNRGRILDRNHEPIAINQTKYRLFVEPQKIEDRDYLIKVLDDELEIGEATLEARINMSKNLVAIQGNVSKQKKETIEKLKLEELGFENEQQRFYPEASLAAHLVGFLGKNSNGDSIGYFGVEGYYDKDLTGLPGVLKSERDMFGRPIFSGSQKRIEAADGRDIVLTIDKSVQHIMKEHLKKGVEQFHAKSGCVIAVNPSTMEILGLVCLPDFDPEYYYEFTESDFSNWSISSVYEPGSTFKPMIMAAAIEEGAVEPIDLFNEKGPVEIGGYTIRNWNDKYEGKITITHILEKSSNVGMVYIGDKLGKENLYKYINLYGFGSPTQIDLQGETSGKVKPLSSWYPIDTATMAFGQGISVTGMQLVRAFASLINGGYLMRPYVVKEVIEGDTVKVREPQIQKQVLSKQTSKIMKKMLSSVINNAEVRWNMPKGYTFGGKTGTAQIAVEGTYDVSKTIASFIGFAPADNPAFLMLVVIQEPESSSWGSETAAPLFFEIAEDLLIYLNVQPS</sequence>
<dbReference type="AlphaFoldDB" id="A0A0G0H956"/>
<dbReference type="Gene3D" id="3.90.1310.10">
    <property type="entry name" value="Penicillin-binding protein 2a (Domain 2)"/>
    <property type="match status" value="1"/>
</dbReference>
<dbReference type="InterPro" id="IPR001460">
    <property type="entry name" value="PCN-bd_Tpept"/>
</dbReference>
<evidence type="ECO:0000313" key="5">
    <source>
        <dbReference type="EMBL" id="KKQ38657.1"/>
    </source>
</evidence>
<dbReference type="InterPro" id="IPR050515">
    <property type="entry name" value="Beta-lactam/transpept"/>
</dbReference>
<dbReference type="EMBL" id="LBTJ01000006">
    <property type="protein sequence ID" value="KKQ38657.1"/>
    <property type="molecule type" value="Genomic_DNA"/>
</dbReference>
<keyword evidence="2" id="KW-0472">Membrane</keyword>
<keyword evidence="5" id="KW-0808">Transferase</keyword>
<dbReference type="SUPFAM" id="SSF56519">
    <property type="entry name" value="Penicillin binding protein dimerisation domain"/>
    <property type="match status" value="1"/>
</dbReference>
<proteinExistence type="predicted"/>
<dbReference type="PANTHER" id="PTHR30627">
    <property type="entry name" value="PEPTIDOGLYCAN D,D-TRANSPEPTIDASE"/>
    <property type="match status" value="1"/>
</dbReference>
<evidence type="ECO:0000259" key="4">
    <source>
        <dbReference type="Pfam" id="PF03717"/>
    </source>
</evidence>
<evidence type="ECO:0000256" key="2">
    <source>
        <dbReference type="ARBA" id="ARBA00023136"/>
    </source>
</evidence>
<feature type="domain" description="Penicillin-binding protein transpeptidase" evidence="3">
    <location>
        <begin position="235"/>
        <end position="539"/>
    </location>
</feature>
<comment type="subcellular location">
    <subcellularLocation>
        <location evidence="1">Membrane</location>
    </subcellularLocation>
</comment>
<dbReference type="InterPro" id="IPR005311">
    <property type="entry name" value="PBP_dimer"/>
</dbReference>
<organism evidence="5 6">
    <name type="scientific">Candidatus Roizmanbacteria bacterium GW2011_GWA2_37_7</name>
    <dbReference type="NCBI Taxonomy" id="1618481"/>
    <lineage>
        <taxon>Bacteria</taxon>
        <taxon>Candidatus Roizmaniibacteriota</taxon>
    </lineage>
</organism>
<dbReference type="InterPro" id="IPR012338">
    <property type="entry name" value="Beta-lactam/transpept-like"/>
</dbReference>
<dbReference type="GO" id="GO:0005886">
    <property type="term" value="C:plasma membrane"/>
    <property type="evidence" value="ECO:0007669"/>
    <property type="project" value="TreeGrafter"/>
</dbReference>
<dbReference type="Pfam" id="PF03717">
    <property type="entry name" value="PBP_dimer"/>
    <property type="match status" value="1"/>
</dbReference>
<dbReference type="PANTHER" id="PTHR30627:SF1">
    <property type="entry name" value="PEPTIDOGLYCAN D,D-TRANSPEPTIDASE FTSI"/>
    <property type="match status" value="1"/>
</dbReference>
<dbReference type="InterPro" id="IPR036138">
    <property type="entry name" value="PBP_dimer_sf"/>
</dbReference>
<dbReference type="Gene3D" id="3.40.710.10">
    <property type="entry name" value="DD-peptidase/beta-lactamase superfamily"/>
    <property type="match status" value="1"/>
</dbReference>
<evidence type="ECO:0000313" key="6">
    <source>
        <dbReference type="Proteomes" id="UP000034471"/>
    </source>
</evidence>
<comment type="caution">
    <text evidence="5">The sequence shown here is derived from an EMBL/GenBank/DDBJ whole genome shotgun (WGS) entry which is preliminary data.</text>
</comment>
<feature type="domain" description="Penicillin-binding protein dimerisation" evidence="4">
    <location>
        <begin position="42"/>
        <end position="191"/>
    </location>
</feature>
<accession>A0A0G0H956</accession>
<dbReference type="Proteomes" id="UP000034471">
    <property type="component" value="Unassembled WGS sequence"/>
</dbReference>
<dbReference type="SUPFAM" id="SSF56601">
    <property type="entry name" value="beta-lactamase/transpeptidase-like"/>
    <property type="match status" value="1"/>
</dbReference>
<dbReference type="GO" id="GO:0008658">
    <property type="term" value="F:penicillin binding"/>
    <property type="evidence" value="ECO:0007669"/>
    <property type="project" value="InterPro"/>
</dbReference>